<dbReference type="InterPro" id="IPR044974">
    <property type="entry name" value="Disease_R_plants"/>
</dbReference>
<dbReference type="OrthoDB" id="1357022at2759"/>
<dbReference type="GO" id="GO:0006952">
    <property type="term" value="P:defense response"/>
    <property type="evidence" value="ECO:0007669"/>
    <property type="project" value="InterPro"/>
</dbReference>
<dbReference type="Proteomes" id="UP000886595">
    <property type="component" value="Unassembled WGS sequence"/>
</dbReference>
<protein>
    <recommendedName>
        <fullName evidence="3">Disease resistance-like protein</fullName>
    </recommendedName>
</protein>
<dbReference type="InterPro" id="IPR027417">
    <property type="entry name" value="P-loop_NTPase"/>
</dbReference>
<dbReference type="EMBL" id="JAAMPC010000007">
    <property type="protein sequence ID" value="KAG2301512.1"/>
    <property type="molecule type" value="Genomic_DNA"/>
</dbReference>
<organism evidence="1 2">
    <name type="scientific">Brassica carinata</name>
    <name type="common">Ethiopian mustard</name>
    <name type="synonym">Abyssinian cabbage</name>
    <dbReference type="NCBI Taxonomy" id="52824"/>
    <lineage>
        <taxon>Eukaryota</taxon>
        <taxon>Viridiplantae</taxon>
        <taxon>Streptophyta</taxon>
        <taxon>Embryophyta</taxon>
        <taxon>Tracheophyta</taxon>
        <taxon>Spermatophyta</taxon>
        <taxon>Magnoliopsida</taxon>
        <taxon>eudicotyledons</taxon>
        <taxon>Gunneridae</taxon>
        <taxon>Pentapetalae</taxon>
        <taxon>rosids</taxon>
        <taxon>malvids</taxon>
        <taxon>Brassicales</taxon>
        <taxon>Brassicaceae</taxon>
        <taxon>Brassiceae</taxon>
        <taxon>Brassica</taxon>
    </lineage>
</organism>
<accession>A0A8X7S8N7</accession>
<evidence type="ECO:0000313" key="2">
    <source>
        <dbReference type="Proteomes" id="UP000886595"/>
    </source>
</evidence>
<dbReference type="GO" id="GO:0043531">
    <property type="term" value="F:ADP binding"/>
    <property type="evidence" value="ECO:0007669"/>
    <property type="project" value="InterPro"/>
</dbReference>
<name>A0A8X7S8N7_BRACI</name>
<evidence type="ECO:0008006" key="3">
    <source>
        <dbReference type="Google" id="ProtNLM"/>
    </source>
</evidence>
<keyword evidence="2" id="KW-1185">Reference proteome</keyword>
<dbReference type="PANTHER" id="PTHR11017">
    <property type="entry name" value="LEUCINE-RICH REPEAT-CONTAINING PROTEIN"/>
    <property type="match status" value="1"/>
</dbReference>
<evidence type="ECO:0000313" key="1">
    <source>
        <dbReference type="EMBL" id="KAG2301512.1"/>
    </source>
</evidence>
<dbReference type="PANTHER" id="PTHR11017:SF364">
    <property type="entry name" value="DISEASE RESISTANCE PROTEIN (TIR-NBS-LRR CLASS) FAMILY"/>
    <property type="match status" value="1"/>
</dbReference>
<proteinExistence type="predicted"/>
<dbReference type="SUPFAM" id="SSF52540">
    <property type="entry name" value="P-loop containing nucleoside triphosphate hydrolases"/>
    <property type="match status" value="1"/>
</dbReference>
<comment type="caution">
    <text evidence="1">The sequence shown here is derived from an EMBL/GenBank/DDBJ whole genome shotgun (WGS) entry which is preliminary data.</text>
</comment>
<sequence>MGQFQSSVYLDRAFFSKCGEGYGRPNFNDYNMKLHLQEDFLSEILSQKDMKIGPMEERLKHQKVLIFIDELDDPHVLNALAGPTIRFGSGSRIIVVTTDRQLLEAHGIDFRYEVDLPSPGNALEIFCKAAFKQNSPPDGLMEFASEVI</sequence>
<reference evidence="1 2" key="1">
    <citation type="submission" date="2020-02" db="EMBL/GenBank/DDBJ databases">
        <authorList>
            <person name="Ma Q."/>
            <person name="Huang Y."/>
            <person name="Song X."/>
            <person name="Pei D."/>
        </authorList>
    </citation>
    <scope>NUCLEOTIDE SEQUENCE [LARGE SCALE GENOMIC DNA]</scope>
    <source>
        <strain evidence="1">Sxm20200214</strain>
        <tissue evidence="1">Leaf</tissue>
    </source>
</reference>
<dbReference type="AlphaFoldDB" id="A0A8X7S8N7"/>
<dbReference type="Gene3D" id="3.40.50.300">
    <property type="entry name" value="P-loop containing nucleotide triphosphate hydrolases"/>
    <property type="match status" value="1"/>
</dbReference>
<gene>
    <name evidence="1" type="ORF">Bca52824_030163</name>
</gene>